<dbReference type="Proteomes" id="UP001374579">
    <property type="component" value="Unassembled WGS sequence"/>
</dbReference>
<gene>
    <name evidence="2" type="ORF">V1264_009436</name>
</gene>
<feature type="region of interest" description="Disordered" evidence="1">
    <location>
        <begin position="38"/>
        <end position="58"/>
    </location>
</feature>
<dbReference type="PANTHER" id="PTHR13447:SF2">
    <property type="entry name" value="SMALL RIBOSOMAL SUBUNIT PROTEIN BS1M"/>
    <property type="match status" value="1"/>
</dbReference>
<accession>A0AAN9ARE5</accession>
<organism evidence="2 3">
    <name type="scientific">Littorina saxatilis</name>
    <dbReference type="NCBI Taxonomy" id="31220"/>
    <lineage>
        <taxon>Eukaryota</taxon>
        <taxon>Metazoa</taxon>
        <taxon>Spiralia</taxon>
        <taxon>Lophotrochozoa</taxon>
        <taxon>Mollusca</taxon>
        <taxon>Gastropoda</taxon>
        <taxon>Caenogastropoda</taxon>
        <taxon>Littorinimorpha</taxon>
        <taxon>Littorinoidea</taxon>
        <taxon>Littorinidae</taxon>
        <taxon>Littorina</taxon>
    </lineage>
</organism>
<comment type="caution">
    <text evidence="2">The sequence shown here is derived from an EMBL/GenBank/DDBJ whole genome shotgun (WGS) entry which is preliminary data.</text>
</comment>
<evidence type="ECO:0000313" key="3">
    <source>
        <dbReference type="Proteomes" id="UP001374579"/>
    </source>
</evidence>
<dbReference type="GO" id="GO:0005763">
    <property type="term" value="C:mitochondrial small ribosomal subunit"/>
    <property type="evidence" value="ECO:0007669"/>
    <property type="project" value="TreeGrafter"/>
</dbReference>
<dbReference type="Pfam" id="PF10246">
    <property type="entry name" value="MRP-S35"/>
    <property type="match status" value="1"/>
</dbReference>
<dbReference type="InterPro" id="IPR019375">
    <property type="entry name" value="Ribosomal_bS1m"/>
</dbReference>
<sequence>MAASLLSRCVCQRTRSFFTKVSRCSAARLCTNATDGNQENSDLLKSQKSETTSESTHGERALAGFAKALEKARVEVVTEDDVADDTETEHTTFAAMLRHSKLMQLGDYTGRMVVGTVIEVVGDDLYVDFGGKFHCVCPRPKLNSDRYHRGVKVKLRLNDLEMSSSFLGSDKHVTLLEADATLIGLRRQPAKSSSLW</sequence>
<reference evidence="2 3" key="1">
    <citation type="submission" date="2024-02" db="EMBL/GenBank/DDBJ databases">
        <title>Chromosome-scale genome assembly of the rough periwinkle Littorina saxatilis.</title>
        <authorList>
            <person name="De Jode A."/>
            <person name="Faria R."/>
            <person name="Formenti G."/>
            <person name="Sims Y."/>
            <person name="Smith T.P."/>
            <person name="Tracey A."/>
            <person name="Wood J.M.D."/>
            <person name="Zagrodzka Z.B."/>
            <person name="Johannesson K."/>
            <person name="Butlin R.K."/>
            <person name="Leder E.H."/>
        </authorList>
    </citation>
    <scope>NUCLEOTIDE SEQUENCE [LARGE SCALE GENOMIC DNA]</scope>
    <source>
        <strain evidence="2">Snail1</strain>
        <tissue evidence="2">Muscle</tissue>
    </source>
</reference>
<keyword evidence="3" id="KW-1185">Reference proteome</keyword>
<evidence type="ECO:0000256" key="1">
    <source>
        <dbReference type="SAM" id="MobiDB-lite"/>
    </source>
</evidence>
<evidence type="ECO:0000313" key="2">
    <source>
        <dbReference type="EMBL" id="KAK7091800.1"/>
    </source>
</evidence>
<dbReference type="AlphaFoldDB" id="A0AAN9ARE5"/>
<protein>
    <recommendedName>
        <fullName evidence="4">Mitochondrial ribosomal protein S28</fullName>
    </recommendedName>
</protein>
<evidence type="ECO:0008006" key="4">
    <source>
        <dbReference type="Google" id="ProtNLM"/>
    </source>
</evidence>
<name>A0AAN9ARE5_9CAEN</name>
<dbReference type="PANTHER" id="PTHR13447">
    <property type="entry name" value="MITOCHONDRIAL 28S RIBOSOMAL PROTEIN S28"/>
    <property type="match status" value="1"/>
</dbReference>
<dbReference type="EMBL" id="JBAMIC010000022">
    <property type="protein sequence ID" value="KAK7091800.1"/>
    <property type="molecule type" value="Genomic_DNA"/>
</dbReference>
<proteinExistence type="predicted"/>